<sequence>MNNNRRTRLHSNPDSGDYAVRHPSPSASGDYITSSESWATSSTTSTEVSQGEEWRSREGLSNWHLSYVGPDIQYEMACPLYAFNPQRYWRCASLPQPFRTTAAIREHVSTVHRRPYYCPACGTTFRSASSSNRHIQEQSCSVREMPSGDIEGIPEDNMARLNRWSPQRSQSEEERWYSMWDILFPGVQGPSTPFLVREPARRGV</sequence>
<proteinExistence type="predicted"/>
<feature type="region of interest" description="Disordered" evidence="2">
    <location>
        <begin position="1"/>
        <end position="36"/>
    </location>
</feature>
<gene>
    <name evidence="4" type="ORF">QBC38DRAFT_17904</name>
</gene>
<keyword evidence="1" id="KW-0863">Zinc-finger</keyword>
<evidence type="ECO:0000256" key="1">
    <source>
        <dbReference type="PROSITE-ProRule" id="PRU00042"/>
    </source>
</evidence>
<accession>A0AAN7GZS5</accession>
<comment type="caution">
    <text evidence="4">The sequence shown here is derived from an EMBL/GenBank/DDBJ whole genome shotgun (WGS) entry which is preliminary data.</text>
</comment>
<protein>
    <recommendedName>
        <fullName evidence="3">C2H2-type domain-containing protein</fullName>
    </recommendedName>
</protein>
<reference evidence="4" key="2">
    <citation type="submission" date="2023-05" db="EMBL/GenBank/DDBJ databases">
        <authorList>
            <consortium name="Lawrence Berkeley National Laboratory"/>
            <person name="Steindorff A."/>
            <person name="Hensen N."/>
            <person name="Bonometti L."/>
            <person name="Westerberg I."/>
            <person name="Brannstrom I.O."/>
            <person name="Guillou S."/>
            <person name="Cros-Aarteil S."/>
            <person name="Calhoun S."/>
            <person name="Haridas S."/>
            <person name="Kuo A."/>
            <person name="Mondo S."/>
            <person name="Pangilinan J."/>
            <person name="Riley R."/>
            <person name="Labutti K."/>
            <person name="Andreopoulos B."/>
            <person name="Lipzen A."/>
            <person name="Chen C."/>
            <person name="Yanf M."/>
            <person name="Daum C."/>
            <person name="Ng V."/>
            <person name="Clum A."/>
            <person name="Ohm R."/>
            <person name="Martin F."/>
            <person name="Silar P."/>
            <person name="Natvig D."/>
            <person name="Lalanne C."/>
            <person name="Gautier V."/>
            <person name="Ament-Velasquez S.L."/>
            <person name="Kruys A."/>
            <person name="Hutchinson M.I."/>
            <person name="Powell A.J."/>
            <person name="Barry K."/>
            <person name="Miller A.N."/>
            <person name="Grigoriev I.V."/>
            <person name="Debuchy R."/>
            <person name="Gladieux P."/>
            <person name="Thoren M.H."/>
            <person name="Johannesson H."/>
        </authorList>
    </citation>
    <scope>NUCLEOTIDE SEQUENCE</scope>
    <source>
        <strain evidence="4">CBS 990.96</strain>
    </source>
</reference>
<dbReference type="InterPro" id="IPR013087">
    <property type="entry name" value="Znf_C2H2_type"/>
</dbReference>
<evidence type="ECO:0000256" key="2">
    <source>
        <dbReference type="SAM" id="MobiDB-lite"/>
    </source>
</evidence>
<evidence type="ECO:0000259" key="3">
    <source>
        <dbReference type="PROSITE" id="PS50157"/>
    </source>
</evidence>
<keyword evidence="1" id="KW-0862">Zinc</keyword>
<evidence type="ECO:0000313" key="5">
    <source>
        <dbReference type="Proteomes" id="UP001301958"/>
    </source>
</evidence>
<evidence type="ECO:0000313" key="4">
    <source>
        <dbReference type="EMBL" id="KAK4224374.1"/>
    </source>
</evidence>
<feature type="domain" description="C2H2-type" evidence="3">
    <location>
        <begin position="116"/>
        <end position="146"/>
    </location>
</feature>
<name>A0AAN7GZS5_9PEZI</name>
<dbReference type="AlphaFoldDB" id="A0AAN7GZS5"/>
<dbReference type="GO" id="GO:0008270">
    <property type="term" value="F:zinc ion binding"/>
    <property type="evidence" value="ECO:0007669"/>
    <property type="project" value="UniProtKB-KW"/>
</dbReference>
<keyword evidence="5" id="KW-1185">Reference proteome</keyword>
<keyword evidence="1" id="KW-0479">Metal-binding</keyword>
<organism evidence="4 5">
    <name type="scientific">Podospora fimiseda</name>
    <dbReference type="NCBI Taxonomy" id="252190"/>
    <lineage>
        <taxon>Eukaryota</taxon>
        <taxon>Fungi</taxon>
        <taxon>Dikarya</taxon>
        <taxon>Ascomycota</taxon>
        <taxon>Pezizomycotina</taxon>
        <taxon>Sordariomycetes</taxon>
        <taxon>Sordariomycetidae</taxon>
        <taxon>Sordariales</taxon>
        <taxon>Podosporaceae</taxon>
        <taxon>Podospora</taxon>
    </lineage>
</organism>
<dbReference type="Gene3D" id="3.30.160.60">
    <property type="entry name" value="Classic Zinc Finger"/>
    <property type="match status" value="1"/>
</dbReference>
<dbReference type="PANTHER" id="PTHR38166">
    <property type="entry name" value="C2H2-TYPE DOMAIN-CONTAINING PROTEIN-RELATED"/>
    <property type="match status" value="1"/>
</dbReference>
<dbReference type="PANTHER" id="PTHR38166:SF1">
    <property type="entry name" value="C2H2-TYPE DOMAIN-CONTAINING PROTEIN"/>
    <property type="match status" value="1"/>
</dbReference>
<dbReference type="Proteomes" id="UP001301958">
    <property type="component" value="Unassembled WGS sequence"/>
</dbReference>
<reference evidence="4" key="1">
    <citation type="journal article" date="2023" name="Mol. Phylogenet. Evol.">
        <title>Genome-scale phylogeny and comparative genomics of the fungal order Sordariales.</title>
        <authorList>
            <person name="Hensen N."/>
            <person name="Bonometti L."/>
            <person name="Westerberg I."/>
            <person name="Brannstrom I.O."/>
            <person name="Guillou S."/>
            <person name="Cros-Aarteil S."/>
            <person name="Calhoun S."/>
            <person name="Haridas S."/>
            <person name="Kuo A."/>
            <person name="Mondo S."/>
            <person name="Pangilinan J."/>
            <person name="Riley R."/>
            <person name="LaButti K."/>
            <person name="Andreopoulos B."/>
            <person name="Lipzen A."/>
            <person name="Chen C."/>
            <person name="Yan M."/>
            <person name="Daum C."/>
            <person name="Ng V."/>
            <person name="Clum A."/>
            <person name="Steindorff A."/>
            <person name="Ohm R.A."/>
            <person name="Martin F."/>
            <person name="Silar P."/>
            <person name="Natvig D.O."/>
            <person name="Lalanne C."/>
            <person name="Gautier V."/>
            <person name="Ament-Velasquez S.L."/>
            <person name="Kruys A."/>
            <person name="Hutchinson M.I."/>
            <person name="Powell A.J."/>
            <person name="Barry K."/>
            <person name="Miller A.N."/>
            <person name="Grigoriev I.V."/>
            <person name="Debuchy R."/>
            <person name="Gladieux P."/>
            <person name="Hiltunen Thoren M."/>
            <person name="Johannesson H."/>
        </authorList>
    </citation>
    <scope>NUCLEOTIDE SEQUENCE</scope>
    <source>
        <strain evidence="4">CBS 990.96</strain>
    </source>
</reference>
<dbReference type="EMBL" id="MU865394">
    <property type="protein sequence ID" value="KAK4224374.1"/>
    <property type="molecule type" value="Genomic_DNA"/>
</dbReference>
<dbReference type="PROSITE" id="PS50157">
    <property type="entry name" value="ZINC_FINGER_C2H2_2"/>
    <property type="match status" value="1"/>
</dbReference>